<dbReference type="GO" id="GO:0004519">
    <property type="term" value="F:endonuclease activity"/>
    <property type="evidence" value="ECO:0007669"/>
    <property type="project" value="UniProtKB-KW"/>
</dbReference>
<organism evidence="8 9">
    <name type="scientific">Lithospermum erythrorhizon</name>
    <name type="common">Purple gromwell</name>
    <name type="synonym">Lithospermum officinale var. erythrorhizon</name>
    <dbReference type="NCBI Taxonomy" id="34254"/>
    <lineage>
        <taxon>Eukaryota</taxon>
        <taxon>Viridiplantae</taxon>
        <taxon>Streptophyta</taxon>
        <taxon>Embryophyta</taxon>
        <taxon>Tracheophyta</taxon>
        <taxon>Spermatophyta</taxon>
        <taxon>Magnoliopsida</taxon>
        <taxon>eudicotyledons</taxon>
        <taxon>Gunneridae</taxon>
        <taxon>Pentapetalae</taxon>
        <taxon>asterids</taxon>
        <taxon>lamiids</taxon>
        <taxon>Boraginales</taxon>
        <taxon>Boraginaceae</taxon>
        <taxon>Boraginoideae</taxon>
        <taxon>Lithospermeae</taxon>
        <taxon>Lithospermum</taxon>
    </lineage>
</organism>
<dbReference type="PANTHER" id="PTHR48475">
    <property type="entry name" value="RIBONUCLEASE H"/>
    <property type="match status" value="1"/>
</dbReference>
<dbReference type="Pfam" id="PF17917">
    <property type="entry name" value="RT_RNaseH"/>
    <property type="match status" value="1"/>
</dbReference>
<dbReference type="EMBL" id="BAABME010000238">
    <property type="protein sequence ID" value="GAA0140973.1"/>
    <property type="molecule type" value="Genomic_DNA"/>
</dbReference>
<dbReference type="GO" id="GO:0003964">
    <property type="term" value="F:RNA-directed DNA polymerase activity"/>
    <property type="evidence" value="ECO:0007669"/>
    <property type="project" value="UniProtKB-KW"/>
</dbReference>
<keyword evidence="5" id="KW-0378">Hydrolase</keyword>
<evidence type="ECO:0000313" key="9">
    <source>
        <dbReference type="Proteomes" id="UP001454036"/>
    </source>
</evidence>
<protein>
    <recommendedName>
        <fullName evidence="7">Reverse transcriptase RNase H-like domain-containing protein</fullName>
    </recommendedName>
</protein>
<dbReference type="InterPro" id="IPR041373">
    <property type="entry name" value="RT_RNaseH"/>
</dbReference>
<evidence type="ECO:0000256" key="1">
    <source>
        <dbReference type="ARBA" id="ARBA00022679"/>
    </source>
</evidence>
<gene>
    <name evidence="8" type="ORF">LIER_02221</name>
</gene>
<dbReference type="SUPFAM" id="SSF56672">
    <property type="entry name" value="DNA/RNA polymerases"/>
    <property type="match status" value="1"/>
</dbReference>
<dbReference type="PANTHER" id="PTHR48475:SF2">
    <property type="entry name" value="RIBONUCLEASE H"/>
    <property type="match status" value="1"/>
</dbReference>
<name>A0AAV3NT81_LITER</name>
<dbReference type="Gene3D" id="3.10.20.370">
    <property type="match status" value="1"/>
</dbReference>
<evidence type="ECO:0000259" key="7">
    <source>
        <dbReference type="Pfam" id="PF17917"/>
    </source>
</evidence>
<dbReference type="Proteomes" id="UP001454036">
    <property type="component" value="Unassembled WGS sequence"/>
</dbReference>
<evidence type="ECO:0000256" key="3">
    <source>
        <dbReference type="ARBA" id="ARBA00022722"/>
    </source>
</evidence>
<keyword evidence="2" id="KW-0548">Nucleotidyltransferase</keyword>
<sequence length="167" mass="19138">MQPPREYKDIQNLTGCLAALSRFISSSPKLLSQPEQRKILQLYLAESEGAVSSVLIHEDERQQKPVYYVSRVLHGTKENYPVIDKFVFTMVVSAHKLKIYFESHPIQVVTDQPMKRVITIPQLSERLTTWAIELIEFDISYVPRTSIKAQALADFVIECTTKNPSSR</sequence>
<comment type="caution">
    <text evidence="8">The sequence shown here is derived from an EMBL/GenBank/DDBJ whole genome shotgun (WGS) entry which is preliminary data.</text>
</comment>
<reference evidence="8 9" key="1">
    <citation type="submission" date="2024-01" db="EMBL/GenBank/DDBJ databases">
        <title>The complete chloroplast genome sequence of Lithospermum erythrorhizon: insights into the phylogenetic relationship among Boraginaceae species and the maternal lineages of purple gromwells.</title>
        <authorList>
            <person name="Okada T."/>
            <person name="Watanabe K."/>
        </authorList>
    </citation>
    <scope>NUCLEOTIDE SEQUENCE [LARGE SCALE GENOMIC DNA]</scope>
</reference>
<keyword evidence="9" id="KW-1185">Reference proteome</keyword>
<evidence type="ECO:0000313" key="8">
    <source>
        <dbReference type="EMBL" id="GAA0140973.1"/>
    </source>
</evidence>
<evidence type="ECO:0000256" key="2">
    <source>
        <dbReference type="ARBA" id="ARBA00022695"/>
    </source>
</evidence>
<keyword evidence="4" id="KW-0255">Endonuclease</keyword>
<proteinExistence type="predicted"/>
<evidence type="ECO:0000256" key="6">
    <source>
        <dbReference type="ARBA" id="ARBA00022918"/>
    </source>
</evidence>
<evidence type="ECO:0000256" key="5">
    <source>
        <dbReference type="ARBA" id="ARBA00022801"/>
    </source>
</evidence>
<dbReference type="AlphaFoldDB" id="A0AAV3NT81"/>
<keyword evidence="6" id="KW-0695">RNA-directed DNA polymerase</keyword>
<dbReference type="InterPro" id="IPR043502">
    <property type="entry name" value="DNA/RNA_pol_sf"/>
</dbReference>
<evidence type="ECO:0000256" key="4">
    <source>
        <dbReference type="ARBA" id="ARBA00022759"/>
    </source>
</evidence>
<keyword evidence="1" id="KW-0808">Transferase</keyword>
<accession>A0AAV3NT81</accession>
<feature type="domain" description="Reverse transcriptase RNase H-like" evidence="7">
    <location>
        <begin position="38"/>
        <end position="137"/>
    </location>
</feature>
<dbReference type="GO" id="GO:0016787">
    <property type="term" value="F:hydrolase activity"/>
    <property type="evidence" value="ECO:0007669"/>
    <property type="project" value="UniProtKB-KW"/>
</dbReference>
<keyword evidence="3" id="KW-0540">Nuclease</keyword>